<dbReference type="InParanoid" id="A0A4W3IWJ2"/>
<accession>A0A4W3IWJ2</accession>
<keyword evidence="2" id="KW-1185">Reference proteome</keyword>
<evidence type="ECO:0000313" key="1">
    <source>
        <dbReference type="Ensembl" id="ENSCMIP00000030568.1"/>
    </source>
</evidence>
<protein>
    <submittedName>
        <fullName evidence="1">Uncharacterized protein</fullName>
    </submittedName>
</protein>
<evidence type="ECO:0000313" key="2">
    <source>
        <dbReference type="Proteomes" id="UP000314986"/>
    </source>
</evidence>
<name>A0A4W3IWJ2_CALMI</name>
<sequence length="175" mass="20896">RMTTINYICIEPFTSGGYPKVLDSQEFGPELGVGIRAVEAREIRGRRVDEGTVEKWVLRRVMKEAREGARQRDCRIEFQRGLWDGVPKGRSPVWTRWCCRKLEDWVKVLPHSEHRYGLSPVCRCRCRERLEEFLNGRSPVWTRWCCRKLEDWVKVLPHSEHRYGLSPVCCRTWYW</sequence>
<reference evidence="1" key="5">
    <citation type="submission" date="2025-09" db="UniProtKB">
        <authorList>
            <consortium name="Ensembl"/>
        </authorList>
    </citation>
    <scope>IDENTIFICATION</scope>
</reference>
<reference evidence="2" key="1">
    <citation type="journal article" date="2006" name="Science">
        <title>Ancient noncoding elements conserved in the human genome.</title>
        <authorList>
            <person name="Venkatesh B."/>
            <person name="Kirkness E.F."/>
            <person name="Loh Y.H."/>
            <person name="Halpern A.L."/>
            <person name="Lee A.P."/>
            <person name="Johnson J."/>
            <person name="Dandona N."/>
            <person name="Viswanathan L.D."/>
            <person name="Tay A."/>
            <person name="Venter J.C."/>
            <person name="Strausberg R.L."/>
            <person name="Brenner S."/>
        </authorList>
    </citation>
    <scope>NUCLEOTIDE SEQUENCE [LARGE SCALE GENOMIC DNA]</scope>
</reference>
<reference evidence="2" key="2">
    <citation type="journal article" date="2007" name="PLoS Biol.">
        <title>Survey sequencing and comparative analysis of the elephant shark (Callorhinchus milii) genome.</title>
        <authorList>
            <person name="Venkatesh B."/>
            <person name="Kirkness E.F."/>
            <person name="Loh Y.H."/>
            <person name="Halpern A.L."/>
            <person name="Lee A.P."/>
            <person name="Johnson J."/>
            <person name="Dandona N."/>
            <person name="Viswanathan L.D."/>
            <person name="Tay A."/>
            <person name="Venter J.C."/>
            <person name="Strausberg R.L."/>
            <person name="Brenner S."/>
        </authorList>
    </citation>
    <scope>NUCLEOTIDE SEQUENCE [LARGE SCALE GENOMIC DNA]</scope>
</reference>
<reference evidence="2" key="3">
    <citation type="journal article" date="2014" name="Nature">
        <title>Elephant shark genome provides unique insights into gnathostome evolution.</title>
        <authorList>
            <consortium name="International Elephant Shark Genome Sequencing Consortium"/>
            <person name="Venkatesh B."/>
            <person name="Lee A.P."/>
            <person name="Ravi V."/>
            <person name="Maurya A.K."/>
            <person name="Lian M.M."/>
            <person name="Swann J.B."/>
            <person name="Ohta Y."/>
            <person name="Flajnik M.F."/>
            <person name="Sutoh Y."/>
            <person name="Kasahara M."/>
            <person name="Hoon S."/>
            <person name="Gangu V."/>
            <person name="Roy S.W."/>
            <person name="Irimia M."/>
            <person name="Korzh V."/>
            <person name="Kondrychyn I."/>
            <person name="Lim Z.W."/>
            <person name="Tay B.H."/>
            <person name="Tohari S."/>
            <person name="Kong K.W."/>
            <person name="Ho S."/>
            <person name="Lorente-Galdos B."/>
            <person name="Quilez J."/>
            <person name="Marques-Bonet T."/>
            <person name="Raney B.J."/>
            <person name="Ingham P.W."/>
            <person name="Tay A."/>
            <person name="Hillier L.W."/>
            <person name="Minx P."/>
            <person name="Boehm T."/>
            <person name="Wilson R.K."/>
            <person name="Brenner S."/>
            <person name="Warren W.C."/>
        </authorList>
    </citation>
    <scope>NUCLEOTIDE SEQUENCE [LARGE SCALE GENOMIC DNA]</scope>
</reference>
<organism evidence="1 2">
    <name type="scientific">Callorhinchus milii</name>
    <name type="common">Ghost shark</name>
    <dbReference type="NCBI Taxonomy" id="7868"/>
    <lineage>
        <taxon>Eukaryota</taxon>
        <taxon>Metazoa</taxon>
        <taxon>Chordata</taxon>
        <taxon>Craniata</taxon>
        <taxon>Vertebrata</taxon>
        <taxon>Chondrichthyes</taxon>
        <taxon>Holocephali</taxon>
        <taxon>Chimaeriformes</taxon>
        <taxon>Callorhinchidae</taxon>
        <taxon>Callorhinchus</taxon>
    </lineage>
</organism>
<dbReference type="AlphaFoldDB" id="A0A4W3IWJ2"/>
<reference evidence="1" key="4">
    <citation type="submission" date="2025-08" db="UniProtKB">
        <authorList>
            <consortium name="Ensembl"/>
        </authorList>
    </citation>
    <scope>IDENTIFICATION</scope>
</reference>
<proteinExistence type="predicted"/>
<dbReference type="Ensembl" id="ENSCMIT00000031035.1">
    <property type="protein sequence ID" value="ENSCMIP00000030568.1"/>
    <property type="gene ID" value="ENSCMIG00000013146.1"/>
</dbReference>
<dbReference type="Proteomes" id="UP000314986">
    <property type="component" value="Unassembled WGS sequence"/>
</dbReference>